<evidence type="ECO:0000256" key="4">
    <source>
        <dbReference type="ARBA" id="ARBA00023125"/>
    </source>
</evidence>
<name>A0ABV1HHM3_9FIRM</name>
<dbReference type="SUPFAM" id="SSF53383">
    <property type="entry name" value="PLP-dependent transferases"/>
    <property type="match status" value="1"/>
</dbReference>
<dbReference type="RefSeq" id="WP_349228257.1">
    <property type="nucleotide sequence ID" value="NZ_JBBMFJ010000002.1"/>
</dbReference>
<feature type="domain" description="HTH gntR-type" evidence="7">
    <location>
        <begin position="12"/>
        <end position="80"/>
    </location>
</feature>
<dbReference type="EMBL" id="JBBMFJ010000002">
    <property type="protein sequence ID" value="MEQ2561813.1"/>
    <property type="molecule type" value="Genomic_DNA"/>
</dbReference>
<evidence type="ECO:0000259" key="7">
    <source>
        <dbReference type="PROSITE" id="PS50949"/>
    </source>
</evidence>
<dbReference type="InterPro" id="IPR004839">
    <property type="entry name" value="Aminotransferase_I/II_large"/>
</dbReference>
<feature type="compositionally biased region" description="Polar residues" evidence="6">
    <location>
        <begin position="85"/>
        <end position="96"/>
    </location>
</feature>
<dbReference type="PROSITE" id="PS50949">
    <property type="entry name" value="HTH_GNTR"/>
    <property type="match status" value="1"/>
</dbReference>
<dbReference type="Proteomes" id="UP001437460">
    <property type="component" value="Unassembled WGS sequence"/>
</dbReference>
<dbReference type="InterPro" id="IPR015421">
    <property type="entry name" value="PyrdxlP-dep_Trfase_major"/>
</dbReference>
<dbReference type="SMART" id="SM00345">
    <property type="entry name" value="HTH_GNTR"/>
    <property type="match status" value="1"/>
</dbReference>
<dbReference type="InterPro" id="IPR036388">
    <property type="entry name" value="WH-like_DNA-bd_sf"/>
</dbReference>
<dbReference type="CDD" id="cd00609">
    <property type="entry name" value="AAT_like"/>
    <property type="match status" value="1"/>
</dbReference>
<dbReference type="SUPFAM" id="SSF46785">
    <property type="entry name" value="Winged helix' DNA-binding domain"/>
    <property type="match status" value="1"/>
</dbReference>
<comment type="caution">
    <text evidence="8">The sequence shown here is derived from an EMBL/GenBank/DDBJ whole genome shotgun (WGS) entry which is preliminary data.</text>
</comment>
<dbReference type="Gene3D" id="1.10.10.10">
    <property type="entry name" value="Winged helix-like DNA-binding domain superfamily/Winged helix DNA-binding domain"/>
    <property type="match status" value="1"/>
</dbReference>
<keyword evidence="8" id="KW-0032">Aminotransferase</keyword>
<evidence type="ECO:0000256" key="1">
    <source>
        <dbReference type="ARBA" id="ARBA00005384"/>
    </source>
</evidence>
<dbReference type="CDD" id="cd07377">
    <property type="entry name" value="WHTH_GntR"/>
    <property type="match status" value="1"/>
</dbReference>
<evidence type="ECO:0000256" key="6">
    <source>
        <dbReference type="SAM" id="MobiDB-lite"/>
    </source>
</evidence>
<dbReference type="PANTHER" id="PTHR46577">
    <property type="entry name" value="HTH-TYPE TRANSCRIPTIONAL REGULATORY PROTEIN GABR"/>
    <property type="match status" value="1"/>
</dbReference>
<comment type="similarity">
    <text evidence="1">In the C-terminal section; belongs to the class-I pyridoxal-phosphate-dependent aminotransferase family.</text>
</comment>
<protein>
    <submittedName>
        <fullName evidence="8">PLP-dependent aminotransferase family protein</fullName>
    </submittedName>
</protein>
<dbReference type="GO" id="GO:0008483">
    <property type="term" value="F:transaminase activity"/>
    <property type="evidence" value="ECO:0007669"/>
    <property type="project" value="UniProtKB-KW"/>
</dbReference>
<evidence type="ECO:0000256" key="3">
    <source>
        <dbReference type="ARBA" id="ARBA00023015"/>
    </source>
</evidence>
<dbReference type="Pfam" id="PF00392">
    <property type="entry name" value="GntR"/>
    <property type="match status" value="1"/>
</dbReference>
<feature type="region of interest" description="Disordered" evidence="6">
    <location>
        <begin position="85"/>
        <end position="109"/>
    </location>
</feature>
<dbReference type="Gene3D" id="3.40.640.10">
    <property type="entry name" value="Type I PLP-dependent aspartate aminotransferase-like (Major domain)"/>
    <property type="match status" value="1"/>
</dbReference>
<sequence length="480" mass="55491">MLIYDFSKRGAHPLYEYLYHCLKEDILSGRIPAGTKLPSKRELASDNQISVRTVMNAYDQLLTEGYITSEEKRGYFAAELETTPEQTSFSMHSSFAQVPEEERDPEDSEPLYKEDNWYADFTSNNTIYEKFPFSLWRKTMREVLSEYDLELVQRAHFLGVPALRRAIADYLYRSRGMNISPECIVIGASIEYLYEKLIKLLPAHSIYGAENPGYRKIPRIYEEFGLPWRSIEMDESGISMDSLRGSGANIVHVSPEHHYPLGTVTTAGRRQELLSWAAEATDHYIIEDDYDCEFRYSTKSIPALQSMDLSHRVIYMNTFSKSLAPAIRISYMVLPKKLMERYISRANFYSNSASSCEQYALARFIENGSFERHLSRLKKYYRQEGERLLRIIKQSSLIPASRITGGSCGTHLLVYLDTSMTDVEIRWAARSKGINLACLSEFCTEIQPEYEHVLVLNYCDLDERTLVETVRRLGNIFIQW</sequence>
<organism evidence="8 9">
    <name type="scientific">Ventrimonas faecis</name>
    <dbReference type="NCBI Taxonomy" id="3133170"/>
    <lineage>
        <taxon>Bacteria</taxon>
        <taxon>Bacillati</taxon>
        <taxon>Bacillota</taxon>
        <taxon>Clostridia</taxon>
        <taxon>Lachnospirales</taxon>
        <taxon>Lachnospiraceae</taxon>
        <taxon>Ventrimonas</taxon>
    </lineage>
</organism>
<feature type="compositionally biased region" description="Acidic residues" evidence="6">
    <location>
        <begin position="99"/>
        <end position="109"/>
    </location>
</feature>
<keyword evidence="8" id="KW-0808">Transferase</keyword>
<dbReference type="InterPro" id="IPR051446">
    <property type="entry name" value="HTH_trans_reg/aminotransferase"/>
</dbReference>
<reference evidence="8 9" key="1">
    <citation type="submission" date="2024-03" db="EMBL/GenBank/DDBJ databases">
        <title>Human intestinal bacterial collection.</title>
        <authorList>
            <person name="Pauvert C."/>
            <person name="Hitch T.C.A."/>
            <person name="Clavel T."/>
        </authorList>
    </citation>
    <scope>NUCLEOTIDE SEQUENCE [LARGE SCALE GENOMIC DNA]</scope>
    <source>
        <strain evidence="8 9">CLA-AP-H27</strain>
    </source>
</reference>
<gene>
    <name evidence="8" type="ORF">WMO41_01230</name>
</gene>
<proteinExistence type="inferred from homology"/>
<evidence type="ECO:0000256" key="2">
    <source>
        <dbReference type="ARBA" id="ARBA00022898"/>
    </source>
</evidence>
<keyword evidence="9" id="KW-1185">Reference proteome</keyword>
<dbReference type="InterPro" id="IPR036390">
    <property type="entry name" value="WH_DNA-bd_sf"/>
</dbReference>
<evidence type="ECO:0000256" key="5">
    <source>
        <dbReference type="ARBA" id="ARBA00023163"/>
    </source>
</evidence>
<keyword evidence="3" id="KW-0805">Transcription regulation</keyword>
<keyword evidence="4" id="KW-0238">DNA-binding</keyword>
<keyword evidence="2" id="KW-0663">Pyridoxal phosphate</keyword>
<dbReference type="InterPro" id="IPR000524">
    <property type="entry name" value="Tscrpt_reg_HTH_GntR"/>
</dbReference>
<accession>A0ABV1HHM3</accession>
<keyword evidence="5" id="KW-0804">Transcription</keyword>
<dbReference type="InterPro" id="IPR015424">
    <property type="entry name" value="PyrdxlP-dep_Trfase"/>
</dbReference>
<evidence type="ECO:0000313" key="8">
    <source>
        <dbReference type="EMBL" id="MEQ2561813.1"/>
    </source>
</evidence>
<dbReference type="Pfam" id="PF00155">
    <property type="entry name" value="Aminotran_1_2"/>
    <property type="match status" value="1"/>
</dbReference>
<evidence type="ECO:0000313" key="9">
    <source>
        <dbReference type="Proteomes" id="UP001437460"/>
    </source>
</evidence>
<dbReference type="PANTHER" id="PTHR46577:SF1">
    <property type="entry name" value="HTH-TYPE TRANSCRIPTIONAL REGULATORY PROTEIN GABR"/>
    <property type="match status" value="1"/>
</dbReference>